<reference evidence="2" key="1">
    <citation type="submission" date="2017-04" db="EMBL/GenBank/DDBJ databases">
        <title>Genome evolution of the luminous symbionts of deep sea anglerfish.</title>
        <authorList>
            <person name="Hendry T.A."/>
        </authorList>
    </citation>
    <scope>NUCLEOTIDE SEQUENCE [LARGE SCALE GENOMIC DNA]</scope>
</reference>
<keyword evidence="2" id="KW-1185">Reference proteome</keyword>
<evidence type="ECO:0000313" key="2">
    <source>
        <dbReference type="Proteomes" id="UP000218160"/>
    </source>
</evidence>
<proteinExistence type="predicted"/>
<sequence length="51" mass="5875">MVDINTHEVIASELSLSNVTDSEVLPNLPKQTSLKINEIIRRCYLRHRTIL</sequence>
<organism evidence="1 2">
    <name type="scientific">Candidatus Enterovibrio altilux</name>
    <dbReference type="NCBI Taxonomy" id="1927128"/>
    <lineage>
        <taxon>Bacteria</taxon>
        <taxon>Pseudomonadati</taxon>
        <taxon>Pseudomonadota</taxon>
        <taxon>Gammaproteobacteria</taxon>
        <taxon>Vibrionales</taxon>
        <taxon>Vibrionaceae</taxon>
        <taxon>Enterovibrio</taxon>
    </lineage>
</organism>
<protein>
    <submittedName>
        <fullName evidence="1">Mobile element protein</fullName>
    </submittedName>
</protein>
<dbReference type="AlphaFoldDB" id="A0A291B9G8"/>
<name>A0A291B9G8_9GAMM</name>
<dbReference type="KEGG" id="elux:BTN50_1178"/>
<dbReference type="Proteomes" id="UP000218160">
    <property type="component" value="Chromosome 1"/>
</dbReference>
<gene>
    <name evidence="1" type="ORF">BTN50_1178</name>
</gene>
<accession>A0A291B9G8</accession>
<dbReference type="EMBL" id="CP020660">
    <property type="protein sequence ID" value="ATF09668.1"/>
    <property type="molecule type" value="Genomic_DNA"/>
</dbReference>
<evidence type="ECO:0000313" key="1">
    <source>
        <dbReference type="EMBL" id="ATF09668.1"/>
    </source>
</evidence>